<accession>A0A2P2CKC4</accession>
<dbReference type="EMBL" id="CZKB01000028">
    <property type="protein sequence ID" value="CUR62433.1"/>
    <property type="molecule type" value="Genomic_DNA"/>
</dbReference>
<protein>
    <recommendedName>
        <fullName evidence="2">Calpastatin</fullName>
    </recommendedName>
</protein>
<dbReference type="Pfam" id="PF08837">
    <property type="entry name" value="DUF1810"/>
    <property type="match status" value="1"/>
</dbReference>
<organism evidence="1">
    <name type="scientific">metagenome</name>
    <dbReference type="NCBI Taxonomy" id="256318"/>
    <lineage>
        <taxon>unclassified sequences</taxon>
        <taxon>metagenomes</taxon>
    </lineage>
</organism>
<reference evidence="1" key="1">
    <citation type="submission" date="2015-08" db="EMBL/GenBank/DDBJ databases">
        <authorList>
            <person name="Babu N.S."/>
            <person name="Beckwith C.J."/>
            <person name="Beseler K.G."/>
            <person name="Brison A."/>
            <person name="Carone J.V."/>
            <person name="Caskin T.P."/>
            <person name="Diamond M."/>
            <person name="Durham M.E."/>
            <person name="Foxe J.M."/>
            <person name="Go M."/>
            <person name="Henderson B.A."/>
            <person name="Jones I.B."/>
            <person name="McGettigan J.A."/>
            <person name="Micheletti S.J."/>
            <person name="Nasrallah M.E."/>
            <person name="Ortiz D."/>
            <person name="Piller C.R."/>
            <person name="Privatt S.R."/>
            <person name="Schneider S.L."/>
            <person name="Sharp S."/>
            <person name="Smith T.C."/>
            <person name="Stanton J.D."/>
            <person name="Ullery H.E."/>
            <person name="Wilson R.J."/>
            <person name="Serrano M.G."/>
            <person name="Buck G."/>
            <person name="Lee V."/>
            <person name="Wang Y."/>
            <person name="Carvalho R."/>
            <person name="Voegtly L."/>
            <person name="Shi R."/>
            <person name="Duckworth R."/>
            <person name="Johnson A."/>
            <person name="Loviza R."/>
            <person name="Walstead R."/>
            <person name="Shah Z."/>
            <person name="Kiflezghi M."/>
            <person name="Wade K."/>
            <person name="Ball S.L."/>
            <person name="Bradley K.W."/>
            <person name="Asai D.J."/>
            <person name="Bowman C.A."/>
            <person name="Russell D.A."/>
            <person name="Pope W.H."/>
            <person name="Jacobs-Sera D."/>
            <person name="Hendrix R.W."/>
            <person name="Hatfull G.F."/>
        </authorList>
    </citation>
    <scope>NUCLEOTIDE SEQUENCE</scope>
</reference>
<dbReference type="PIRSF" id="PIRSF008546">
    <property type="entry name" value="UCP008546"/>
    <property type="match status" value="1"/>
</dbReference>
<dbReference type="InterPro" id="IPR036287">
    <property type="entry name" value="Rv1873-like_sf"/>
</dbReference>
<dbReference type="InterPro" id="IPR014937">
    <property type="entry name" value="DUF1810"/>
</dbReference>
<evidence type="ECO:0008006" key="2">
    <source>
        <dbReference type="Google" id="ProtNLM"/>
    </source>
</evidence>
<gene>
    <name evidence="1" type="ORF">NOCA180077</name>
</gene>
<name>A0A2P2CKC4_9ZZZZ</name>
<dbReference type="AlphaFoldDB" id="A0A2P2CKC4"/>
<dbReference type="Gene3D" id="1.25.40.380">
    <property type="entry name" value="Protein of unknown function DUF1810"/>
    <property type="match status" value="1"/>
</dbReference>
<proteinExistence type="predicted"/>
<dbReference type="SUPFAM" id="SSF140736">
    <property type="entry name" value="Rv1873-like"/>
    <property type="match status" value="1"/>
</dbReference>
<sequence length="142" mass="15718">MDVDPYRLQRFVDAQEGVHDQVLDELRVGRKTSHWMWFVFPQVAGLGSSAMAQRYAIGSLGEARAYLAHPVLGPRLTECVEAVLSHSDRSAREILGSPDDVKLRSSMTLFVLAAGPEAPFQRVLDAFFAGEVDTRTIDLLDS</sequence>
<evidence type="ECO:0000313" key="1">
    <source>
        <dbReference type="EMBL" id="CUR62433.1"/>
    </source>
</evidence>